<dbReference type="PROSITE" id="PS50206">
    <property type="entry name" value="RHODANESE_3"/>
    <property type="match status" value="1"/>
</dbReference>
<organism evidence="2 3">
    <name type="scientific">Sulfoacidibacillus ferrooxidans</name>
    <dbReference type="NCBI Taxonomy" id="2005001"/>
    <lineage>
        <taxon>Bacteria</taxon>
        <taxon>Bacillati</taxon>
        <taxon>Bacillota</taxon>
        <taxon>Bacilli</taxon>
        <taxon>Bacillales</taxon>
        <taxon>Alicyclobacillaceae</taxon>
        <taxon>Sulfoacidibacillus</taxon>
    </lineage>
</organism>
<comment type="caution">
    <text evidence="2">The sequence shown here is derived from an EMBL/GenBank/DDBJ whole genome shotgun (WGS) entry which is preliminary data.</text>
</comment>
<dbReference type="EMBL" id="JALBUF010000003">
    <property type="protein sequence ID" value="MCI0183045.1"/>
    <property type="molecule type" value="Genomic_DNA"/>
</dbReference>
<dbReference type="SUPFAM" id="SSF52821">
    <property type="entry name" value="Rhodanese/Cell cycle control phosphatase"/>
    <property type="match status" value="1"/>
</dbReference>
<dbReference type="Proteomes" id="UP001139263">
    <property type="component" value="Unassembled WGS sequence"/>
</dbReference>
<dbReference type="Gene3D" id="3.40.250.10">
    <property type="entry name" value="Rhodanese-like domain"/>
    <property type="match status" value="1"/>
</dbReference>
<dbReference type="InterPro" id="IPR001763">
    <property type="entry name" value="Rhodanese-like_dom"/>
</dbReference>
<dbReference type="PANTHER" id="PTHR43031">
    <property type="entry name" value="FAD-DEPENDENT OXIDOREDUCTASE"/>
    <property type="match status" value="1"/>
</dbReference>
<accession>A0A9X1V886</accession>
<dbReference type="InterPro" id="IPR036873">
    <property type="entry name" value="Rhodanese-like_dom_sf"/>
</dbReference>
<evidence type="ECO:0000313" key="3">
    <source>
        <dbReference type="Proteomes" id="UP001139263"/>
    </source>
</evidence>
<dbReference type="SMART" id="SM00450">
    <property type="entry name" value="RHOD"/>
    <property type="match status" value="1"/>
</dbReference>
<keyword evidence="3" id="KW-1185">Reference proteome</keyword>
<proteinExistence type="predicted"/>
<dbReference type="RefSeq" id="WP_241712802.1">
    <property type="nucleotide sequence ID" value="NZ_JALBUF010000003.1"/>
</dbReference>
<name>A0A9X1V886_9BACL</name>
<evidence type="ECO:0000313" key="2">
    <source>
        <dbReference type="EMBL" id="MCI0183045.1"/>
    </source>
</evidence>
<gene>
    <name evidence="2" type="ORF">MM817_01315</name>
</gene>
<feature type="domain" description="Rhodanese" evidence="1">
    <location>
        <begin position="116"/>
        <end position="200"/>
    </location>
</feature>
<dbReference type="PANTHER" id="PTHR43031:SF16">
    <property type="entry name" value="OXIDOREDUCTASE"/>
    <property type="match status" value="1"/>
</dbReference>
<dbReference type="CDD" id="cd00158">
    <property type="entry name" value="RHOD"/>
    <property type="match status" value="1"/>
</dbReference>
<dbReference type="Pfam" id="PF00581">
    <property type="entry name" value="Rhodanese"/>
    <property type="match status" value="1"/>
</dbReference>
<protein>
    <recommendedName>
        <fullName evidence="1">Rhodanese domain-containing protein</fullName>
    </recommendedName>
</protein>
<dbReference type="InterPro" id="IPR050229">
    <property type="entry name" value="GlpE_sulfurtransferase"/>
</dbReference>
<sequence length="200" mass="22648">MNEHRVTLSPIVTTILENRSIDVLDIRSIFDFTQSFIPFSLCIPESEPDFLVHVRKIFPHPRGILVIGNHATIPQSIVDAIHQVGGHIVDYVNFHEWSDGGYPLLSIETMDIEDILEGSSIFIDVRTKLEWENKNIRGSIHIPLSEIRDIAKTMEPTTTYVTYCAGVYRGLNGAALMRSQGLTVRYLVNGLNAWYNNHSK</sequence>
<dbReference type="AlphaFoldDB" id="A0A9X1V886"/>
<reference evidence="2" key="1">
    <citation type="submission" date="2022-03" db="EMBL/GenBank/DDBJ databases">
        <title>Draft Genome Sequence of Firmicute Strain S0AB, a Heterotrophic Iron/Sulfur-Oxidizing Extreme Acidophile.</title>
        <authorList>
            <person name="Vergara E."/>
            <person name="Pakostova E."/>
            <person name="Johnson D.B."/>
            <person name="Holmes D.S."/>
        </authorList>
    </citation>
    <scope>NUCLEOTIDE SEQUENCE</scope>
    <source>
        <strain evidence="2">S0AB</strain>
    </source>
</reference>
<evidence type="ECO:0000259" key="1">
    <source>
        <dbReference type="PROSITE" id="PS50206"/>
    </source>
</evidence>